<evidence type="ECO:0000313" key="6">
    <source>
        <dbReference type="Proteomes" id="UP001595791"/>
    </source>
</evidence>
<dbReference type="GO" id="GO:0016757">
    <property type="term" value="F:glycosyltransferase activity"/>
    <property type="evidence" value="ECO:0007669"/>
    <property type="project" value="UniProtKB-KW"/>
</dbReference>
<dbReference type="InterPro" id="IPR011990">
    <property type="entry name" value="TPR-like_helical_dom_sf"/>
</dbReference>
<feature type="repeat" description="TPR" evidence="1">
    <location>
        <begin position="148"/>
        <end position="181"/>
    </location>
</feature>
<dbReference type="Gene3D" id="3.90.550.10">
    <property type="entry name" value="Spore Coat Polysaccharide Biosynthesis Protein SpsA, Chain A"/>
    <property type="match status" value="3"/>
</dbReference>
<dbReference type="Pfam" id="PF13712">
    <property type="entry name" value="Glyco_tranf_2_5"/>
    <property type="match status" value="1"/>
</dbReference>
<evidence type="ECO:0000259" key="2">
    <source>
        <dbReference type="Pfam" id="PF00535"/>
    </source>
</evidence>
<dbReference type="Proteomes" id="UP001595791">
    <property type="component" value="Unassembled WGS sequence"/>
</dbReference>
<reference evidence="6" key="1">
    <citation type="journal article" date="2019" name="Int. J. Syst. Evol. Microbiol.">
        <title>The Global Catalogue of Microorganisms (GCM) 10K type strain sequencing project: providing services to taxonomists for standard genome sequencing and annotation.</title>
        <authorList>
            <consortium name="The Broad Institute Genomics Platform"/>
            <consortium name="The Broad Institute Genome Sequencing Center for Infectious Disease"/>
            <person name="Wu L."/>
            <person name="Ma J."/>
        </authorList>
    </citation>
    <scope>NUCLEOTIDE SEQUENCE [LARGE SCALE GENOMIC DNA]</scope>
    <source>
        <strain evidence="6">LMG 29894</strain>
    </source>
</reference>
<feature type="repeat" description="TPR" evidence="1">
    <location>
        <begin position="46"/>
        <end position="79"/>
    </location>
</feature>
<evidence type="ECO:0000259" key="3">
    <source>
        <dbReference type="Pfam" id="PF13712"/>
    </source>
</evidence>
<dbReference type="InterPro" id="IPR059123">
    <property type="entry name" value="StrF_dom"/>
</dbReference>
<dbReference type="Gene3D" id="1.25.40.10">
    <property type="entry name" value="Tetratricopeptide repeat domain"/>
    <property type="match status" value="1"/>
</dbReference>
<dbReference type="PROSITE" id="PS50005">
    <property type="entry name" value="TPR"/>
    <property type="match status" value="4"/>
</dbReference>
<accession>A0ABV8MXR2</accession>
<feature type="domain" description="Glycosyltransferase 2-like" evidence="2">
    <location>
        <begin position="837"/>
        <end position="961"/>
    </location>
</feature>
<dbReference type="Pfam" id="PF14559">
    <property type="entry name" value="TPR_19"/>
    <property type="match status" value="1"/>
</dbReference>
<keyword evidence="6" id="KW-1185">Reference proteome</keyword>
<keyword evidence="5" id="KW-0328">Glycosyltransferase</keyword>
<organism evidence="5 6">
    <name type="scientific">Chitinimonas lacunae</name>
    <dbReference type="NCBI Taxonomy" id="1963018"/>
    <lineage>
        <taxon>Bacteria</taxon>
        <taxon>Pseudomonadati</taxon>
        <taxon>Pseudomonadota</taxon>
        <taxon>Betaproteobacteria</taxon>
        <taxon>Neisseriales</taxon>
        <taxon>Chitinibacteraceae</taxon>
        <taxon>Chitinimonas</taxon>
    </lineage>
</organism>
<feature type="domain" description="Streptomycin biosynthesis protein StrF" evidence="3">
    <location>
        <begin position="343"/>
        <end position="527"/>
    </location>
</feature>
<evidence type="ECO:0000259" key="4">
    <source>
        <dbReference type="Pfam" id="PF23914"/>
    </source>
</evidence>
<evidence type="ECO:0000313" key="5">
    <source>
        <dbReference type="EMBL" id="MFC4161791.1"/>
    </source>
</evidence>
<dbReference type="PANTHER" id="PTHR43179">
    <property type="entry name" value="RHAMNOSYLTRANSFERASE WBBL"/>
    <property type="match status" value="1"/>
</dbReference>
<dbReference type="InterPro" id="IPR019734">
    <property type="entry name" value="TPR_rpt"/>
</dbReference>
<dbReference type="InterPro" id="IPR001173">
    <property type="entry name" value="Glyco_trans_2-like"/>
</dbReference>
<dbReference type="SUPFAM" id="SSF48452">
    <property type="entry name" value="TPR-like"/>
    <property type="match status" value="2"/>
</dbReference>
<comment type="caution">
    <text evidence="5">The sequence shown here is derived from an EMBL/GenBank/DDBJ whole genome shotgun (WGS) entry which is preliminary data.</text>
</comment>
<dbReference type="Pfam" id="PF23914">
    <property type="entry name" value="TPR_CcmH_CycH"/>
    <property type="match status" value="1"/>
</dbReference>
<dbReference type="PANTHER" id="PTHR43179:SF7">
    <property type="entry name" value="RHAMNOSYLTRANSFERASE WBBL"/>
    <property type="match status" value="1"/>
</dbReference>
<dbReference type="CDD" id="cd04186">
    <property type="entry name" value="GT_2_like_c"/>
    <property type="match status" value="1"/>
</dbReference>
<proteinExistence type="predicted"/>
<feature type="repeat" description="TPR" evidence="1">
    <location>
        <begin position="80"/>
        <end position="113"/>
    </location>
</feature>
<dbReference type="EC" id="2.4.-.-" evidence="5"/>
<name>A0ABV8MXR2_9NEIS</name>
<dbReference type="SUPFAM" id="SSF53448">
    <property type="entry name" value="Nucleotide-diphospho-sugar transferases"/>
    <property type="match status" value="3"/>
</dbReference>
<dbReference type="EMBL" id="JBHSBU010000002">
    <property type="protein sequence ID" value="MFC4161791.1"/>
    <property type="molecule type" value="Genomic_DNA"/>
</dbReference>
<sequence>MSHPSTPATVSLQQAFAIALKHHQAGQLNEAEHLYRQILQAAPQHADARHLLGVIAYQAGQPRAAVELIRQALAIAPDTPDYYVNLGEALRSSGDAEAALDAYRSALHHQPEHVGAWCNLGIALLALGRHRESIEASAQALELRPDHLNARANLAAALQQSGHYRDAVRHYRAALQQAPDHLMLRLNLAHSLLAAEDYAAALAAYGELVGQVEPPSVLDEGRAQALAGLGRHGEQLSWQASLTPAQRTSPIMRLCWAKARFGLGEREEALRQLRELLREAPGLAQLHQTAGQWCASLAAELEPPPADHGRASGRAPSISVVICSITPSKLAAVSQQFAEHFSHLDYELIAIDDATSLAEGYQRGWRRSHGDIVIFSHDDIELIGPGFADRLLAHLERHDLVGVAGSSRLIDASWRASGFPYLHGLVGHRLPDEDGIVTCLYGVSDVATAAEALDGVFLAARRHVFDRVDFDPVTFDGFHGYDVDFSFAARLAGCRVAVAADLPLIHHSAGRYTEDWQRYAERFRAKYAAELSARREGVTPNDFLVKPRLDSAESLARLSGWLRHLYHRGLTEPSRDGYGLWLACHQDHSATTLAAQTVTAAGWSRRPRFLLALLVRDESATALARSIDSLQRQSYRDWTLLLAHDPALETGPAPGDSRLRWLPWDQLDAALAQTDADWFSQLDNGDALAPDALFQLAQALQTRPETAFIYTDQDRLDRDGQRSEPYCKPEWDLDLFVGNRLPPRLAALPLAAARTLGGAADWFDLCLRHVETLPTGRIHHLPQLLYHASAHETVAPLAAVTDHLVREGAGAVAEAIAEAPGAVRVRYPLPQRPPLVSILIPTRNRLELLRSCIDSLRITRYPYYEVLVIDNGSDDPACLDYLAQLARRPNFRVLRDESPFNFSALNNQAARAARGEVLCLLNNDIEAISPDWLAEMVSQALRPGVGAVGARLWFDNDTLEHAGVILVGGVAGHAHRHLPRGHAGHGGRALALQRFSAVTAACLVVRRDRYEEVGGLDEGLAVAFNDVDFCLKLDRAGYRNLWTPHAELYHHESLSRGYEDNPEKRARFDAEIAQMQARWGETLLSDPAYNPNLTFVREDFGLAWPPRHPAA</sequence>
<dbReference type="Pfam" id="PF00535">
    <property type="entry name" value="Glycos_transf_2"/>
    <property type="match status" value="1"/>
</dbReference>
<dbReference type="InterPro" id="IPR029044">
    <property type="entry name" value="Nucleotide-diphossugar_trans"/>
</dbReference>
<keyword evidence="5" id="KW-0808">Transferase</keyword>
<dbReference type="SMART" id="SM00028">
    <property type="entry name" value="TPR"/>
    <property type="match status" value="7"/>
</dbReference>
<evidence type="ECO:0000256" key="1">
    <source>
        <dbReference type="PROSITE-ProRule" id="PRU00339"/>
    </source>
</evidence>
<feature type="domain" description="Cytochrome c-type biogenesis protein H TPR" evidence="4">
    <location>
        <begin position="103"/>
        <end position="212"/>
    </location>
</feature>
<dbReference type="InterPro" id="IPR056413">
    <property type="entry name" value="TPR_CcmH_CycH"/>
</dbReference>
<gene>
    <name evidence="5" type="ORF">ACFOW7_20855</name>
</gene>
<feature type="repeat" description="TPR" evidence="1">
    <location>
        <begin position="114"/>
        <end position="147"/>
    </location>
</feature>
<protein>
    <submittedName>
        <fullName evidence="5">Glycosyltransferase</fullName>
        <ecNumber evidence="5">2.4.-.-</ecNumber>
    </submittedName>
</protein>
<keyword evidence="1" id="KW-0802">TPR repeat</keyword>
<dbReference type="RefSeq" id="WP_378168309.1">
    <property type="nucleotide sequence ID" value="NZ_JBHSBU010000002.1"/>
</dbReference>